<keyword evidence="2" id="KW-1185">Reference proteome</keyword>
<reference evidence="1 2" key="1">
    <citation type="submission" date="2023-07" db="EMBL/GenBank/DDBJ databases">
        <title>Micromonospora profundi TRM 95458 converts glycerol to a new osmotic compound.</title>
        <authorList>
            <person name="Lu D."/>
        </authorList>
    </citation>
    <scope>NUCLEOTIDE SEQUENCE [LARGE SCALE GENOMIC DNA]</scope>
    <source>
        <strain evidence="1 2">TRM95458</strain>
    </source>
</reference>
<gene>
    <name evidence="1" type="ORF">Q3V37_26075</name>
</gene>
<protein>
    <submittedName>
        <fullName evidence="1">Uncharacterized protein</fullName>
    </submittedName>
</protein>
<dbReference type="AlphaFoldDB" id="A0AAJ6HUI7"/>
<dbReference type="RefSeq" id="WP_053658494.1">
    <property type="nucleotide sequence ID" value="NZ_CP130472.1"/>
</dbReference>
<sequence>MTHTPPWRRVCDCRCILHHRQPRTTYNESGCACTITCATQPITLLTNQWGRALFLDQSGDLWQVPAMANGTWDWDRATEIDTQADVYSIGLVIDHLLRQAANILDALPD</sequence>
<dbReference type="Proteomes" id="UP001235874">
    <property type="component" value="Chromosome"/>
</dbReference>
<name>A0AAJ6HUI7_9ACTN</name>
<dbReference type="EMBL" id="CP130472">
    <property type="protein sequence ID" value="WLS44813.1"/>
    <property type="molecule type" value="Genomic_DNA"/>
</dbReference>
<evidence type="ECO:0000313" key="1">
    <source>
        <dbReference type="EMBL" id="WLS44813.1"/>
    </source>
</evidence>
<evidence type="ECO:0000313" key="2">
    <source>
        <dbReference type="Proteomes" id="UP001235874"/>
    </source>
</evidence>
<dbReference type="KEGG" id="mprn:Q3V37_26075"/>
<accession>A0AAJ6HUI7</accession>
<proteinExistence type="predicted"/>
<organism evidence="1 2">
    <name type="scientific">Micromonospora profundi</name>
    <dbReference type="NCBI Taxonomy" id="1420889"/>
    <lineage>
        <taxon>Bacteria</taxon>
        <taxon>Bacillati</taxon>
        <taxon>Actinomycetota</taxon>
        <taxon>Actinomycetes</taxon>
        <taxon>Micromonosporales</taxon>
        <taxon>Micromonosporaceae</taxon>
        <taxon>Micromonospora</taxon>
    </lineage>
</organism>